<dbReference type="GO" id="GO:0004439">
    <property type="term" value="F:phosphatidylinositol-4,5-bisphosphate 5-phosphatase activity"/>
    <property type="evidence" value="ECO:0007669"/>
    <property type="project" value="UniProtKB-EC"/>
</dbReference>
<comment type="subcellular location">
    <subcellularLocation>
        <location evidence="1">Cytoplasm</location>
    </subcellularLocation>
</comment>
<evidence type="ECO:0000256" key="4">
    <source>
        <dbReference type="ARBA" id="ARBA00013044"/>
    </source>
</evidence>
<feature type="compositionally biased region" description="Polar residues" evidence="9">
    <location>
        <begin position="1062"/>
        <end position="1078"/>
    </location>
</feature>
<dbReference type="Pfam" id="PF02383">
    <property type="entry name" value="Syja_N"/>
    <property type="match status" value="2"/>
</dbReference>
<feature type="compositionally biased region" description="Basic and acidic residues" evidence="9">
    <location>
        <begin position="1433"/>
        <end position="1450"/>
    </location>
</feature>
<protein>
    <recommendedName>
        <fullName evidence="4">phosphoinositide 5-phosphatase</fullName>
        <ecNumber evidence="4">3.1.3.36</ecNumber>
    </recommendedName>
</protein>
<dbReference type="GO" id="GO:0015031">
    <property type="term" value="P:protein transport"/>
    <property type="evidence" value="ECO:0007669"/>
    <property type="project" value="UniProtKB-KW"/>
</dbReference>
<evidence type="ECO:0000256" key="7">
    <source>
        <dbReference type="ARBA" id="ARBA00022801"/>
    </source>
</evidence>
<feature type="compositionally biased region" description="Polar residues" evidence="9">
    <location>
        <begin position="1343"/>
        <end position="1360"/>
    </location>
</feature>
<dbReference type="Proteomes" id="UP000807716">
    <property type="component" value="Unassembled WGS sequence"/>
</dbReference>
<feature type="compositionally biased region" description="Polar residues" evidence="9">
    <location>
        <begin position="1262"/>
        <end position="1271"/>
    </location>
</feature>
<keyword evidence="7" id="KW-0378">Hydrolase</keyword>
<feature type="region of interest" description="Disordered" evidence="9">
    <location>
        <begin position="881"/>
        <end position="1218"/>
    </location>
</feature>
<evidence type="ECO:0000313" key="12">
    <source>
        <dbReference type="Proteomes" id="UP000807716"/>
    </source>
</evidence>
<reference evidence="11" key="1">
    <citation type="journal article" date="2020" name="Fungal Divers.">
        <title>Resolving the Mortierellaceae phylogeny through synthesis of multi-gene phylogenetics and phylogenomics.</title>
        <authorList>
            <person name="Vandepol N."/>
            <person name="Liber J."/>
            <person name="Desiro A."/>
            <person name="Na H."/>
            <person name="Kennedy M."/>
            <person name="Barry K."/>
            <person name="Grigoriev I.V."/>
            <person name="Miller A.N."/>
            <person name="O'Donnell K."/>
            <person name="Stajich J.E."/>
            <person name="Bonito G."/>
        </authorList>
    </citation>
    <scope>NUCLEOTIDE SEQUENCE</scope>
    <source>
        <strain evidence="11">BC1065</strain>
    </source>
</reference>
<dbReference type="Pfam" id="PF22669">
    <property type="entry name" value="Exo_endo_phos2"/>
    <property type="match status" value="1"/>
</dbReference>
<evidence type="ECO:0000256" key="1">
    <source>
        <dbReference type="ARBA" id="ARBA00004496"/>
    </source>
</evidence>
<feature type="compositionally biased region" description="Polar residues" evidence="9">
    <location>
        <begin position="1153"/>
        <end position="1173"/>
    </location>
</feature>
<comment type="similarity">
    <text evidence="3">In the central section; belongs to the inositol 1,4,5-trisphosphate 5-phosphatase family.</text>
</comment>
<dbReference type="GO" id="GO:0016020">
    <property type="term" value="C:membrane"/>
    <property type="evidence" value="ECO:0007669"/>
    <property type="project" value="TreeGrafter"/>
</dbReference>
<feature type="compositionally biased region" description="Low complexity" evidence="9">
    <location>
        <begin position="1272"/>
        <end position="1289"/>
    </location>
</feature>
<keyword evidence="8" id="KW-0653">Protein transport</keyword>
<feature type="compositionally biased region" description="Polar residues" evidence="9">
    <location>
        <begin position="901"/>
        <end position="912"/>
    </location>
</feature>
<feature type="compositionally biased region" description="Low complexity" evidence="9">
    <location>
        <begin position="1312"/>
        <end position="1324"/>
    </location>
</feature>
<organism evidence="11 12">
    <name type="scientific">Actinomortierella ambigua</name>
    <dbReference type="NCBI Taxonomy" id="1343610"/>
    <lineage>
        <taxon>Eukaryota</taxon>
        <taxon>Fungi</taxon>
        <taxon>Fungi incertae sedis</taxon>
        <taxon>Mucoromycota</taxon>
        <taxon>Mortierellomycotina</taxon>
        <taxon>Mortierellomycetes</taxon>
        <taxon>Mortierellales</taxon>
        <taxon>Mortierellaceae</taxon>
        <taxon>Actinomortierella</taxon>
    </lineage>
</organism>
<feature type="compositionally biased region" description="Low complexity" evidence="9">
    <location>
        <begin position="1400"/>
        <end position="1423"/>
    </location>
</feature>
<feature type="compositionally biased region" description="Pro residues" evidence="9">
    <location>
        <begin position="913"/>
        <end position="935"/>
    </location>
</feature>
<dbReference type="EMBL" id="JAAAJB010000517">
    <property type="protein sequence ID" value="KAG0254428.1"/>
    <property type="molecule type" value="Genomic_DNA"/>
</dbReference>
<feature type="compositionally biased region" description="Low complexity" evidence="9">
    <location>
        <begin position="1467"/>
        <end position="1479"/>
    </location>
</feature>
<name>A0A9P6PWX7_9FUNG</name>
<dbReference type="GO" id="GO:0005737">
    <property type="term" value="C:cytoplasm"/>
    <property type="evidence" value="ECO:0007669"/>
    <property type="project" value="UniProtKB-SubCell"/>
</dbReference>
<evidence type="ECO:0000256" key="5">
    <source>
        <dbReference type="ARBA" id="ARBA00022448"/>
    </source>
</evidence>
<evidence type="ECO:0000256" key="8">
    <source>
        <dbReference type="ARBA" id="ARBA00022927"/>
    </source>
</evidence>
<comment type="similarity">
    <text evidence="2">Belongs to the synaptojanin family.</text>
</comment>
<feature type="compositionally biased region" description="Low complexity" evidence="9">
    <location>
        <begin position="1361"/>
        <end position="1382"/>
    </location>
</feature>
<dbReference type="Gene3D" id="3.60.10.10">
    <property type="entry name" value="Endonuclease/exonuclease/phosphatase"/>
    <property type="match status" value="1"/>
</dbReference>
<dbReference type="InterPro" id="IPR000300">
    <property type="entry name" value="IPPc"/>
</dbReference>
<evidence type="ECO:0000259" key="10">
    <source>
        <dbReference type="PROSITE" id="PS50275"/>
    </source>
</evidence>
<dbReference type="InterPro" id="IPR002013">
    <property type="entry name" value="SAC_dom"/>
</dbReference>
<dbReference type="GO" id="GO:0043813">
    <property type="term" value="F:phosphatidylinositol-3,5-bisphosphate 5-phosphatase activity"/>
    <property type="evidence" value="ECO:0007669"/>
    <property type="project" value="TreeGrafter"/>
</dbReference>
<accession>A0A9P6PWX7</accession>
<dbReference type="SUPFAM" id="SSF56219">
    <property type="entry name" value="DNase I-like"/>
    <property type="match status" value="1"/>
</dbReference>
<dbReference type="GO" id="GO:0046856">
    <property type="term" value="P:phosphatidylinositol dephosphorylation"/>
    <property type="evidence" value="ECO:0007669"/>
    <property type="project" value="InterPro"/>
</dbReference>
<dbReference type="EC" id="3.1.3.36" evidence="4"/>
<feature type="compositionally biased region" description="Acidic residues" evidence="9">
    <location>
        <begin position="1018"/>
        <end position="1029"/>
    </location>
</feature>
<feature type="compositionally biased region" description="Polar residues" evidence="9">
    <location>
        <begin position="1290"/>
        <end position="1311"/>
    </location>
</feature>
<proteinExistence type="inferred from homology"/>
<evidence type="ECO:0000256" key="2">
    <source>
        <dbReference type="ARBA" id="ARBA00008943"/>
    </source>
</evidence>
<feature type="region of interest" description="Disordered" evidence="9">
    <location>
        <begin position="1236"/>
        <end position="1512"/>
    </location>
</feature>
<comment type="caution">
    <text evidence="11">The sequence shown here is derived from an EMBL/GenBank/DDBJ whole genome shotgun (WGS) entry which is preliminary data.</text>
</comment>
<gene>
    <name evidence="11" type="primary">INP52</name>
    <name evidence="11" type="ORF">DFQ27_006847</name>
</gene>
<dbReference type="InterPro" id="IPR046985">
    <property type="entry name" value="IP5"/>
</dbReference>
<dbReference type="PANTHER" id="PTHR11200:SF257">
    <property type="entry name" value="PHOSPHOINOSITIDE 5-PHOSPHATASE"/>
    <property type="match status" value="1"/>
</dbReference>
<dbReference type="SMART" id="SM00128">
    <property type="entry name" value="IPPc"/>
    <property type="match status" value="1"/>
</dbReference>
<keyword evidence="6" id="KW-0963">Cytoplasm</keyword>
<evidence type="ECO:0000313" key="11">
    <source>
        <dbReference type="EMBL" id="KAG0254428.1"/>
    </source>
</evidence>
<evidence type="ECO:0000256" key="3">
    <source>
        <dbReference type="ARBA" id="ARBA00009678"/>
    </source>
</evidence>
<dbReference type="PANTHER" id="PTHR11200">
    <property type="entry name" value="INOSITOL 5-PHOSPHATASE"/>
    <property type="match status" value="1"/>
</dbReference>
<dbReference type="FunFam" id="3.60.10.10:FF:000029">
    <property type="entry name" value="Inositol polyphosphate 5-phosphatase"/>
    <property type="match status" value="1"/>
</dbReference>
<sequence length="1512" mass="164863">MQAEVFVSYDAPRTIAIRPCAGWQDVDSTQVMHFSLHPKPDARGQPQCSVRLEPSSDFEQSLYHKLHPRPIYGCLGLMHHGQDTFIVLITSCVKVGDIRLGESVYRIVSVKFFSLTGNTPDEDFIPGQPTDFSYDSVDQEQNMIPHPCRELEKVLSSGTFYFSPQVDITRSIQSRPPNIPMLTPGTRYNTRGIDDNGHVANFVETETILSNSEWCFAYTQIRGSVPVFWEQQGLQLMAHKIQLSRGTDATKPAVRRHFEELINRYEDVHIVDLLGIKDSGELTLSQEYRRQVEALGPLLQHVHMTKFDYHSQVKGGNYDQVQTLLRHVQGDSEKYGYFYHDLASNTIVQTQKGVFRTNCLDCLDRTNVIQSNLSKGAIESLFFNLDGNERERMYSLLAQHSDLWAQNGDSLSKIYTGTGALKSEVTRSGKMSLAGFLGDATKSINRFYINNFQDKDRQDIIDQLLGKMGGQYPVMVHDPVHESISSEMTARKNEYLQKAQIDVFVGTYNLNGKVPGGESLEPWLRFKSDEVSEPDLYVIGFQEIVKLTPKQIMATDVSKREVWEREVEKAINRPGTMSRYVQLRSEQLVGAALMIYVKEENTPNIKNVECNIKKTGMGGMAGNKGAVAIRMDYFETTLCFVTSHLASGQDNIDDRNNDFHTIDSGICFSRGRTILGHDIIIWCGDFNYRLDKENDEVRALASQGNYFELFKFDQLKRSIDYGEAFMGYREGIIAFAPTYRYDIGTDRYDTSEKYRAPAWTDRILYRGQGVYQTSYTRAELRKSDHRPVMSMFVLELDVLDAHVKDELERTLYRNNSSMSLLSGNDSIRSRKDNSALGIKAVMAAAARTTSAGVMVTSQDALPKPSSDLHQWWNDPLDSTTKRIPSNHRNPFVNDHFRVVTSKETTADTSRPASSPPPSGPSPPGSKTPAQPPLPVRKPMVDLLGDIDGSFKGPTILGQTQGAGQKGGIASAVNKRPPAPPPSRRAMPAPLAVGISGTKNTTLTRRPAPPPPQHKKADDTDDDDDDDDSDSNGVLQKDTKDTQKSLPASTPKAFTPVPAKDTAMTTPRQQQSPKPTNSERPAPPPSRAPKADKADENQDPTETLVKPSALKSGAASLYAPQKPAPLPAPKQPSHSAVAVAREDEGDVTAIRPKMTSSLVSAFEKNSQPEPSRTPSQPPAKIQLPGAEVSNGVVEKKPAPLVPSKESKPAVKTSTGFKASATTTARSALVEMDPSVAAVTTAAASEDGDSAAPPPSVSKLAKSFGQNASNGHASVNSSSSVTDSSTVVTKVYRQSDTVTPSMASPLSSKPLTSAPTIIKPAPTAAKQPLSGLDALLENDRKRSEQQAPGSAQSSTNLQGHQVTTSSSALSATKSSTASSGLSKLRQQQQPLPGLANPSVAPKTTTTNVSSSTTTKASAASVVANSRKPVSSNPREANKEDEERRDKLPEDGSVKNAIAALAAASGTPGSEKATALTTSTAAGGDGATKKTSDSNSVKAEEEEEKVDAFAFWKSK</sequence>
<dbReference type="OrthoDB" id="405996at2759"/>
<evidence type="ECO:0000256" key="9">
    <source>
        <dbReference type="SAM" id="MobiDB-lite"/>
    </source>
</evidence>
<keyword evidence="12" id="KW-1185">Reference proteome</keyword>
<dbReference type="InterPro" id="IPR036691">
    <property type="entry name" value="Endo/exonu/phosph_ase_sf"/>
</dbReference>
<evidence type="ECO:0000256" key="6">
    <source>
        <dbReference type="ARBA" id="ARBA00022490"/>
    </source>
</evidence>
<feature type="domain" description="SAC" evidence="10">
    <location>
        <begin position="185"/>
        <end position="417"/>
    </location>
</feature>
<dbReference type="PROSITE" id="PS50275">
    <property type="entry name" value="SAC"/>
    <property type="match status" value="1"/>
</dbReference>
<keyword evidence="5" id="KW-0813">Transport</keyword>